<dbReference type="SUPFAM" id="SSF57850">
    <property type="entry name" value="RING/U-box"/>
    <property type="match status" value="2"/>
</dbReference>
<feature type="region of interest" description="Disordered" evidence="9">
    <location>
        <begin position="623"/>
        <end position="666"/>
    </location>
</feature>
<keyword evidence="2" id="KW-0808">Transferase</keyword>
<keyword evidence="5" id="KW-0863">Zinc-finger</keyword>
<dbReference type="Pfam" id="PF26191">
    <property type="entry name" value="RING-HC_RBR_RNF216"/>
    <property type="match status" value="1"/>
</dbReference>
<keyword evidence="8" id="KW-0175">Coiled coil</keyword>
<keyword evidence="3" id="KW-0479">Metal-binding</keyword>
<evidence type="ECO:0000256" key="7">
    <source>
        <dbReference type="ARBA" id="ARBA00022833"/>
    </source>
</evidence>
<sequence>HTDTQRHKTMSQEEAAAPPSETQPQRSPLPSAPAPASDPPTPDYEELMRDIESYNPETLNRILEKMANRQQTESVSTVSKEEEMQKQQEEVQPSLADRLLAIFPDACPEFVKTESADYEMELGGPYAVANIGDVDLEPLVNRWLTRGYQKRIKKWQQQKQQEERQKAEANNNPLEAEVVVDPDEGTLFDWRRQRRDFQLRQPVYDALAQEFPLITKRSLSQVVKAFKYCLPAAYRFLYKVLAYTGQLFTSGSVETETNCAVDSCGSTIVQISDASTAATAAEDFSIDWQRLPFDCPLQLELLPSSTNGNASLMRRLSNPSAAGVQSETNEELLNELRFVRGLMADQMADLLATEAEQGNTAAATGLDNLATANDSSQQEQSTFECECCFGDFQFDEMCQCPEGHLFCRPCLAAYVKEKVYGTGRLTLQCMAPNCDRIFLRSQLCLAVDTATLAKLDERAAEDSVRTITKLFRCPACNWGAEIAEDDGQDEAAETSAADAGAGVNNKVFTCLNCEKEVCRLCGTDWEEHFGKRCSEIERDAETRLRREFEERMTQARVRTCYQCKTAVMKNGGCNHITCRCGAHFCYVCRSSLPANDPYSHFCNHPNPNACECHGSRCPVQSSTEEDESRAISELRAQGLKRQRDEGFQERPIGPDQPGPSKRSRHS</sequence>
<evidence type="ECO:0000256" key="3">
    <source>
        <dbReference type="ARBA" id="ARBA00022723"/>
    </source>
</evidence>
<dbReference type="STRING" id="282301.A0A267GZ55"/>
<dbReference type="PROSITE" id="PS51873">
    <property type="entry name" value="TRIAD"/>
    <property type="match status" value="1"/>
</dbReference>
<evidence type="ECO:0000256" key="9">
    <source>
        <dbReference type="SAM" id="MobiDB-lite"/>
    </source>
</evidence>
<dbReference type="GO" id="GO:0008270">
    <property type="term" value="F:zinc ion binding"/>
    <property type="evidence" value="ECO:0007669"/>
    <property type="project" value="UniProtKB-KW"/>
</dbReference>
<evidence type="ECO:0000256" key="6">
    <source>
        <dbReference type="ARBA" id="ARBA00022786"/>
    </source>
</evidence>
<dbReference type="SMART" id="SM00647">
    <property type="entry name" value="IBR"/>
    <property type="match status" value="2"/>
</dbReference>
<evidence type="ECO:0000256" key="4">
    <source>
        <dbReference type="ARBA" id="ARBA00022737"/>
    </source>
</evidence>
<keyword evidence="6" id="KW-0833">Ubl conjugation pathway</keyword>
<evidence type="ECO:0000313" key="12">
    <source>
        <dbReference type="Proteomes" id="UP000215902"/>
    </source>
</evidence>
<keyword evidence="12" id="KW-1185">Reference proteome</keyword>
<dbReference type="Gene3D" id="3.30.40.10">
    <property type="entry name" value="Zinc/RING finger domain, C3HC4 (zinc finger)"/>
    <property type="match status" value="1"/>
</dbReference>
<comment type="pathway">
    <text evidence="1">Protein modification; protein ubiquitination.</text>
</comment>
<evidence type="ECO:0000256" key="2">
    <source>
        <dbReference type="ARBA" id="ARBA00022679"/>
    </source>
</evidence>
<feature type="region of interest" description="Disordered" evidence="9">
    <location>
        <begin position="1"/>
        <end position="49"/>
    </location>
</feature>
<evidence type="ECO:0000256" key="1">
    <source>
        <dbReference type="ARBA" id="ARBA00004906"/>
    </source>
</evidence>
<keyword evidence="4" id="KW-0677">Repeat</keyword>
<dbReference type="AlphaFoldDB" id="A0A267GZ55"/>
<dbReference type="Proteomes" id="UP000215902">
    <property type="component" value="Unassembled WGS sequence"/>
</dbReference>
<dbReference type="CDD" id="cd16630">
    <property type="entry name" value="RING-HC_RBR_RNF216"/>
    <property type="match status" value="1"/>
</dbReference>
<dbReference type="Gene3D" id="1.20.120.1750">
    <property type="match status" value="1"/>
</dbReference>
<dbReference type="InterPro" id="IPR044066">
    <property type="entry name" value="TRIAD_supradom"/>
</dbReference>
<feature type="non-terminal residue" evidence="11">
    <location>
        <position position="1"/>
    </location>
</feature>
<comment type="caution">
    <text evidence="11">The sequence shown here is derived from an EMBL/GenBank/DDBJ whole genome shotgun (WGS) entry which is preliminary data.</text>
</comment>
<organism evidence="11 12">
    <name type="scientific">Macrostomum lignano</name>
    <dbReference type="NCBI Taxonomy" id="282301"/>
    <lineage>
        <taxon>Eukaryota</taxon>
        <taxon>Metazoa</taxon>
        <taxon>Spiralia</taxon>
        <taxon>Lophotrochozoa</taxon>
        <taxon>Platyhelminthes</taxon>
        <taxon>Rhabditophora</taxon>
        <taxon>Macrostomorpha</taxon>
        <taxon>Macrostomida</taxon>
        <taxon>Macrostomidae</taxon>
        <taxon>Macrostomum</taxon>
    </lineage>
</organism>
<dbReference type="CDD" id="cd20353">
    <property type="entry name" value="Rcat_RBR_RNF216"/>
    <property type="match status" value="1"/>
</dbReference>
<keyword evidence="7" id="KW-0862">Zinc</keyword>
<feature type="region of interest" description="Disordered" evidence="9">
    <location>
        <begin position="68"/>
        <end position="87"/>
    </location>
</feature>
<protein>
    <recommendedName>
        <fullName evidence="10">RING-type domain-containing protein</fullName>
    </recommendedName>
</protein>
<evidence type="ECO:0000256" key="5">
    <source>
        <dbReference type="ARBA" id="ARBA00022771"/>
    </source>
</evidence>
<dbReference type="Pfam" id="PF26200">
    <property type="entry name" value="Rcat_RNF216"/>
    <property type="match status" value="1"/>
</dbReference>
<proteinExistence type="predicted"/>
<gene>
    <name evidence="11" type="ORF">BOX15_Mlig010059g2</name>
</gene>
<dbReference type="GO" id="GO:0016740">
    <property type="term" value="F:transferase activity"/>
    <property type="evidence" value="ECO:0007669"/>
    <property type="project" value="UniProtKB-KW"/>
</dbReference>
<dbReference type="InterPro" id="IPR002867">
    <property type="entry name" value="IBR_dom"/>
</dbReference>
<reference evidence="11 12" key="1">
    <citation type="submission" date="2017-06" db="EMBL/GenBank/DDBJ databases">
        <title>A platform for efficient transgenesis in Macrostomum lignano, a flatworm model organism for stem cell research.</title>
        <authorList>
            <person name="Berezikov E."/>
        </authorList>
    </citation>
    <scope>NUCLEOTIDE SEQUENCE [LARGE SCALE GENOMIC DNA]</scope>
    <source>
        <strain evidence="11">DV1</strain>
        <tissue evidence="11">Whole organism</tissue>
    </source>
</reference>
<dbReference type="InterPro" id="IPR051628">
    <property type="entry name" value="LUBAC_E3_Ligases"/>
</dbReference>
<dbReference type="PANTHER" id="PTHR22770">
    <property type="entry name" value="UBIQUITIN CONJUGATING ENZYME 7 INTERACTING PROTEIN-RELATED"/>
    <property type="match status" value="1"/>
</dbReference>
<feature type="domain" description="RING-type" evidence="10">
    <location>
        <begin position="381"/>
        <end position="616"/>
    </location>
</feature>
<dbReference type="PANTHER" id="PTHR22770:SF47">
    <property type="entry name" value="E3 UBIQUITIN-PROTEIN LIGASE RNF216"/>
    <property type="match status" value="1"/>
</dbReference>
<dbReference type="EMBL" id="NIVC01000090">
    <property type="protein sequence ID" value="PAA91306.1"/>
    <property type="molecule type" value="Genomic_DNA"/>
</dbReference>
<feature type="compositionally biased region" description="Pro residues" evidence="9">
    <location>
        <begin position="30"/>
        <end position="42"/>
    </location>
</feature>
<dbReference type="OrthoDB" id="10009520at2759"/>
<dbReference type="InterPro" id="IPR013083">
    <property type="entry name" value="Znf_RING/FYVE/PHD"/>
</dbReference>
<evidence type="ECO:0000313" key="11">
    <source>
        <dbReference type="EMBL" id="PAA91306.1"/>
    </source>
</evidence>
<accession>A0A267GZ55</accession>
<name>A0A267GZ55_9PLAT</name>
<dbReference type="InterPro" id="IPR047544">
    <property type="entry name" value="RING-HC_RBR_RNF216"/>
</dbReference>
<evidence type="ECO:0000259" key="10">
    <source>
        <dbReference type="PROSITE" id="PS51873"/>
    </source>
</evidence>
<dbReference type="InterPro" id="IPR047546">
    <property type="entry name" value="Rcat_RBR_RNF216"/>
</dbReference>
<feature type="coiled-coil region" evidence="8">
    <location>
        <begin position="145"/>
        <end position="177"/>
    </location>
</feature>
<evidence type="ECO:0000256" key="8">
    <source>
        <dbReference type="SAM" id="Coils"/>
    </source>
</evidence>